<organism evidence="1 2">
    <name type="scientific">Rhizobium grahamii</name>
    <dbReference type="NCBI Taxonomy" id="1120045"/>
    <lineage>
        <taxon>Bacteria</taxon>
        <taxon>Pseudomonadati</taxon>
        <taxon>Pseudomonadota</taxon>
        <taxon>Alphaproteobacteria</taxon>
        <taxon>Hyphomicrobiales</taxon>
        <taxon>Rhizobiaceae</taxon>
        <taxon>Rhizobium/Agrobacterium group</taxon>
        <taxon>Rhizobium</taxon>
    </lineage>
</organism>
<reference evidence="1 2" key="1">
    <citation type="submission" date="2017-03" db="EMBL/GenBank/DDBJ databases">
        <title>Genome analysis of Rhizobial strains effectives or ineffectives for nitrogen fixation isolated from bean seeds.</title>
        <authorList>
            <person name="Peralta H."/>
            <person name="Aguilar-Vera A."/>
            <person name="Mora Y."/>
            <person name="Vargas-Lagunas C."/>
            <person name="Girard L."/>
            <person name="Mora J."/>
        </authorList>
    </citation>
    <scope>NUCLEOTIDE SEQUENCE [LARGE SCALE GENOMIC DNA]</scope>
    <source>
        <strain evidence="1 2">CCGM3</strain>
    </source>
</reference>
<gene>
    <name evidence="1" type="ORF">B5K06_08015</name>
</gene>
<proteinExistence type="predicted"/>
<protein>
    <submittedName>
        <fullName evidence="1">Uncharacterized protein</fullName>
    </submittedName>
</protein>
<name>A0A370KTC1_9HYPH</name>
<sequence>MSAPIVTIERLKPQKVEALVSTPTFFDVIGHGLSEDIYVYISTNAGGTDDISWPNAGQPPKIRIDRASSGTDRRLPLAATPAFDAGPLNTTLYVAIKLTDRDGPFQDAKPIFELKLT</sequence>
<evidence type="ECO:0000313" key="1">
    <source>
        <dbReference type="EMBL" id="RDJ13910.1"/>
    </source>
</evidence>
<dbReference type="AlphaFoldDB" id="A0A370KTC1"/>
<dbReference type="EMBL" id="NAAC01000007">
    <property type="protein sequence ID" value="RDJ13910.1"/>
    <property type="molecule type" value="Genomic_DNA"/>
</dbReference>
<dbReference type="Proteomes" id="UP000254939">
    <property type="component" value="Unassembled WGS sequence"/>
</dbReference>
<comment type="caution">
    <text evidence="1">The sequence shown here is derived from an EMBL/GenBank/DDBJ whole genome shotgun (WGS) entry which is preliminary data.</text>
</comment>
<accession>A0A370KTC1</accession>
<dbReference type="RefSeq" id="WP_114712368.1">
    <property type="nucleotide sequence ID" value="NZ_KZ857258.1"/>
</dbReference>
<evidence type="ECO:0000313" key="2">
    <source>
        <dbReference type="Proteomes" id="UP000254939"/>
    </source>
</evidence>